<dbReference type="GO" id="GO:0043953">
    <property type="term" value="P:protein transport by the Tat complex"/>
    <property type="evidence" value="ECO:0007669"/>
    <property type="project" value="UniProtKB-UniRule"/>
</dbReference>
<keyword evidence="2 9" id="KW-0813">Transport</keyword>
<evidence type="ECO:0000256" key="6">
    <source>
        <dbReference type="ARBA" id="ARBA00022989"/>
    </source>
</evidence>
<reference evidence="11 12" key="1">
    <citation type="submission" date="2019-07" db="EMBL/GenBank/DDBJ databases">
        <authorList>
            <person name="Cremers G."/>
        </authorList>
    </citation>
    <scope>NUCLEOTIDE SEQUENCE [LARGE SCALE GENOMIC DNA]</scope>
</reference>
<dbReference type="InterPro" id="IPR006312">
    <property type="entry name" value="TatA/E"/>
</dbReference>
<keyword evidence="8 9" id="KW-0472">Membrane</keyword>
<comment type="function">
    <text evidence="9">Part of the twin-arginine translocation (Tat) system that transports large folded proteins containing a characteristic twin-arginine motif in their signal peptide across membranes. TatA could form the protein-conducting channel of the Tat system.</text>
</comment>
<keyword evidence="3 9" id="KW-1003">Cell membrane</keyword>
<evidence type="ECO:0000256" key="1">
    <source>
        <dbReference type="ARBA" id="ARBA00004162"/>
    </source>
</evidence>
<dbReference type="GO" id="GO:0033281">
    <property type="term" value="C:TAT protein transport complex"/>
    <property type="evidence" value="ECO:0007669"/>
    <property type="project" value="UniProtKB-UniRule"/>
</dbReference>
<comment type="similarity">
    <text evidence="9">Belongs to the TatA/E family.</text>
</comment>
<evidence type="ECO:0000313" key="11">
    <source>
        <dbReference type="EMBL" id="VUZ86260.1"/>
    </source>
</evidence>
<name>A0A564ZLP6_9BACT</name>
<keyword evidence="7 9" id="KW-0811">Translocation</keyword>
<evidence type="ECO:0000256" key="9">
    <source>
        <dbReference type="HAMAP-Rule" id="MF_00236"/>
    </source>
</evidence>
<dbReference type="AlphaFoldDB" id="A0A564ZLP6"/>
<dbReference type="EMBL" id="CABIKM010000048">
    <property type="protein sequence ID" value="VUZ86260.1"/>
    <property type="molecule type" value="Genomic_DNA"/>
</dbReference>
<dbReference type="PANTHER" id="PTHR42982:SF1">
    <property type="entry name" value="SEC-INDEPENDENT PROTEIN TRANSLOCASE PROTEIN TATA"/>
    <property type="match status" value="1"/>
</dbReference>
<sequence>MFGLGMQELIVIFVIALLVFGPKKLPQLARSLGRGVAEFKRASEELKEGLSGEMSVEEEKVNATTQPQQYTSEKDEAPPTVGLEEKAKDTHETRNV</sequence>
<feature type="compositionally biased region" description="Basic and acidic residues" evidence="10">
    <location>
        <begin position="72"/>
        <end position="96"/>
    </location>
</feature>
<dbReference type="NCBIfam" id="TIGR01411">
    <property type="entry name" value="tatAE"/>
    <property type="match status" value="1"/>
</dbReference>
<organism evidence="11 12">
    <name type="scientific">Candidatus Methylomirabilis lanthanidiphila</name>
    <dbReference type="NCBI Taxonomy" id="2211376"/>
    <lineage>
        <taxon>Bacteria</taxon>
        <taxon>Candidatus Methylomirabilota</taxon>
        <taxon>Candidatus Methylomirabilia</taxon>
        <taxon>Candidatus Methylomirabilales</taxon>
        <taxon>Candidatus Methylomirabilaceae</taxon>
        <taxon>Candidatus Methylomirabilis</taxon>
    </lineage>
</organism>
<keyword evidence="5 9" id="KW-0653">Protein transport</keyword>
<dbReference type="PRINTS" id="PR01506">
    <property type="entry name" value="TATBPROTEIN"/>
</dbReference>
<dbReference type="Gene3D" id="1.20.5.3310">
    <property type="match status" value="1"/>
</dbReference>
<proteinExistence type="inferred from homology"/>
<keyword evidence="6 9" id="KW-1133">Transmembrane helix</keyword>
<evidence type="ECO:0000256" key="3">
    <source>
        <dbReference type="ARBA" id="ARBA00022475"/>
    </source>
</evidence>
<keyword evidence="4 9" id="KW-0812">Transmembrane</keyword>
<feature type="compositionally biased region" description="Polar residues" evidence="10">
    <location>
        <begin position="62"/>
        <end position="71"/>
    </location>
</feature>
<comment type="subunit">
    <text evidence="9">Forms a complex with TatC.</text>
</comment>
<keyword evidence="12" id="KW-1185">Reference proteome</keyword>
<feature type="region of interest" description="Disordered" evidence="10">
    <location>
        <begin position="47"/>
        <end position="96"/>
    </location>
</feature>
<evidence type="ECO:0000256" key="10">
    <source>
        <dbReference type="SAM" id="MobiDB-lite"/>
    </source>
</evidence>
<dbReference type="NCBIfam" id="NF011430">
    <property type="entry name" value="PRK14861.1"/>
    <property type="match status" value="1"/>
</dbReference>
<comment type="subcellular location">
    <subcellularLocation>
        <location evidence="1 9">Cell membrane</location>
        <topology evidence="1 9">Single-pass membrane protein</topology>
    </subcellularLocation>
</comment>
<protein>
    <recommendedName>
        <fullName evidence="9">Sec-independent protein translocase protein TatA</fullName>
    </recommendedName>
</protein>
<dbReference type="PANTHER" id="PTHR42982">
    <property type="entry name" value="SEC-INDEPENDENT PROTEIN TRANSLOCASE PROTEIN TATA"/>
    <property type="match status" value="1"/>
</dbReference>
<evidence type="ECO:0000256" key="8">
    <source>
        <dbReference type="ARBA" id="ARBA00023136"/>
    </source>
</evidence>
<accession>A0A564ZLP6</accession>
<evidence type="ECO:0000313" key="12">
    <source>
        <dbReference type="Proteomes" id="UP000334340"/>
    </source>
</evidence>
<gene>
    <name evidence="9" type="primary">tatA</name>
    <name evidence="11" type="ORF">MELA_02660</name>
</gene>
<feature type="transmembrane region" description="Helical" evidence="9">
    <location>
        <begin position="6"/>
        <end position="22"/>
    </location>
</feature>
<evidence type="ECO:0000256" key="4">
    <source>
        <dbReference type="ARBA" id="ARBA00022692"/>
    </source>
</evidence>
<evidence type="ECO:0000256" key="5">
    <source>
        <dbReference type="ARBA" id="ARBA00022927"/>
    </source>
</evidence>
<dbReference type="Proteomes" id="UP000334340">
    <property type="component" value="Unassembled WGS sequence"/>
</dbReference>
<dbReference type="HAMAP" id="MF_00236">
    <property type="entry name" value="TatA_E"/>
    <property type="match status" value="1"/>
</dbReference>
<dbReference type="Pfam" id="PF02416">
    <property type="entry name" value="TatA_B_E"/>
    <property type="match status" value="1"/>
</dbReference>
<dbReference type="InterPro" id="IPR003369">
    <property type="entry name" value="TatA/B/E"/>
</dbReference>
<evidence type="ECO:0000256" key="7">
    <source>
        <dbReference type="ARBA" id="ARBA00023010"/>
    </source>
</evidence>
<evidence type="ECO:0000256" key="2">
    <source>
        <dbReference type="ARBA" id="ARBA00022448"/>
    </source>
</evidence>
<dbReference type="GO" id="GO:0008320">
    <property type="term" value="F:protein transmembrane transporter activity"/>
    <property type="evidence" value="ECO:0007669"/>
    <property type="project" value="UniProtKB-UniRule"/>
</dbReference>